<protein>
    <submittedName>
        <fullName evidence="2">Uncharacterized protein</fullName>
    </submittedName>
</protein>
<feature type="coiled-coil region" evidence="1">
    <location>
        <begin position="113"/>
        <end position="147"/>
    </location>
</feature>
<dbReference type="RefSeq" id="WP_274772902.1">
    <property type="nucleotide sequence ID" value="NZ_JARBFV010000302.1"/>
</dbReference>
<gene>
    <name evidence="2" type="ORF">QCL97_001755</name>
</gene>
<proteinExistence type="predicted"/>
<reference evidence="2 3" key="1">
    <citation type="submission" date="2023-12" db="EMBL/GenBank/DDBJ databases">
        <title>Evaluation and characterization of a potential secondary metabolite violacein from indigenous Chromobacterium amazonense SAM215.</title>
        <authorList>
            <person name="Tarafdar M.R."/>
            <person name="Abedin S.M."/>
            <person name="Atiqua A."/>
            <person name="Saha A."/>
            <person name="Khan S.N."/>
        </authorList>
    </citation>
    <scope>NUCLEOTIDE SEQUENCE [LARGE SCALE GENOMIC DNA]</scope>
    <source>
        <strain evidence="2 3">SAM215</strain>
    </source>
</reference>
<keyword evidence="1" id="KW-0175">Coiled coil</keyword>
<sequence length="151" mass="17648">MVVVGFVVPKALAGAFLFCLKGFMAFLGKFSWCPCPDCGGFYKIRTSRKIIEKFIEYYTSCEKCGTKRKFVRRFEGVVWPSPKMNEKDVRKKYSPAQVRAAMQEINFIYHDKKQLMTEELDKLELQVKQLRKKLKSHQKEYDLLMAIAAEK</sequence>
<organism evidence="2 3">
    <name type="scientific">Chromobacterium amazonense</name>
    <dbReference type="NCBI Taxonomy" id="1382803"/>
    <lineage>
        <taxon>Bacteria</taxon>
        <taxon>Pseudomonadati</taxon>
        <taxon>Pseudomonadota</taxon>
        <taxon>Betaproteobacteria</taxon>
        <taxon>Neisseriales</taxon>
        <taxon>Chromobacteriaceae</taxon>
        <taxon>Chromobacterium</taxon>
    </lineage>
</organism>
<comment type="caution">
    <text evidence="2">The sequence shown here is derived from an EMBL/GenBank/DDBJ whole genome shotgun (WGS) entry which is preliminary data.</text>
</comment>
<dbReference type="EMBL" id="JAVFJF020000002">
    <property type="protein sequence ID" value="MEJ8673436.1"/>
    <property type="molecule type" value="Genomic_DNA"/>
</dbReference>
<dbReference type="Proteomes" id="UP001224516">
    <property type="component" value="Unassembled WGS sequence"/>
</dbReference>
<evidence type="ECO:0000256" key="1">
    <source>
        <dbReference type="SAM" id="Coils"/>
    </source>
</evidence>
<evidence type="ECO:0000313" key="3">
    <source>
        <dbReference type="Proteomes" id="UP001224516"/>
    </source>
</evidence>
<evidence type="ECO:0000313" key="2">
    <source>
        <dbReference type="EMBL" id="MEJ8673436.1"/>
    </source>
</evidence>
<name>A0ABU8UYI3_9NEIS</name>
<keyword evidence="3" id="KW-1185">Reference proteome</keyword>
<accession>A0ABU8UYI3</accession>